<keyword evidence="1" id="KW-1133">Transmembrane helix</keyword>
<dbReference type="EMBL" id="PNRF01000047">
    <property type="protein sequence ID" value="PMR72080.1"/>
    <property type="molecule type" value="Genomic_DNA"/>
</dbReference>
<keyword evidence="1" id="KW-0812">Transmembrane</keyword>
<dbReference type="SUPFAM" id="SSF58113">
    <property type="entry name" value="Apolipoprotein A-I"/>
    <property type="match status" value="1"/>
</dbReference>
<evidence type="ECO:0000256" key="1">
    <source>
        <dbReference type="SAM" id="Phobius"/>
    </source>
</evidence>
<sequence length="620" mass="68971">MNPAAALESFLRGQEAEGVTFLFFWLIISAFALAVICYRADKAKGFTHYTPNLLTSLGILGTFIGIVIGLLHFDPADIDSSITLLLGGLQTAFMTSLLGMAAAILYKIITTSAPFVQPKSVEGIGPDEVGPEDIHASLQHQSESLEKLRHAIAGDEDSSLVSQLKLLRMDNKDIGEKLGLLGDTGKKQLDVMIEFHKHSEQQSERFDRFANDLEQQLKDFADMLSRSATETVINALKEVIADFNKNLTEQFGENFKALDASVQKLVEWQENYRHQLEKMKAQYDQGVQAITQTEQSVAHISEKAGAIPDTMEGLKTLLEITRHQLNELSNHLEAFKGMRDAAVEAVPTIREQVDSTVRDVSGAAQSASEHYKKLLDDSDKYIEAHDSMLQEFLKRFQSTTQEGVEKLREDLTNSAKDASDRLIDGAARVNESLIQGSESINTNFGNLSRNLTQTSDTVASKSEQIAEQFDDALKDVNSHVRNIGETLTKESQTLSQTLADAGKQTEQHIRSVQSQVQESIGQMQQRLAHSVDEMTSMQTRQMNEAFQQMDGVMRQAAQRTGESVNSQLKAVDESMQQELERVMTEMGRALAQISGRFTHDYQKLTQQMQQIVQTANSGQY</sequence>
<dbReference type="Gene3D" id="1.20.120.20">
    <property type="entry name" value="Apolipoprotein"/>
    <property type="match status" value="2"/>
</dbReference>
<feature type="transmembrane region" description="Helical" evidence="1">
    <location>
        <begin position="52"/>
        <end position="73"/>
    </location>
</feature>
<protein>
    <recommendedName>
        <fullName evidence="4">MotA/TolQ/ExbB proton channel domain-containing protein</fullName>
    </recommendedName>
</protein>
<evidence type="ECO:0000313" key="3">
    <source>
        <dbReference type="Proteomes" id="UP000235803"/>
    </source>
</evidence>
<name>A0A2N7TV76_9GAMM</name>
<feature type="transmembrane region" description="Helical" evidence="1">
    <location>
        <begin position="20"/>
        <end position="40"/>
    </location>
</feature>
<reference evidence="2 3" key="1">
    <citation type="submission" date="2018-01" db="EMBL/GenBank/DDBJ databases">
        <title>Halomonas endophytica sp. nov., isolated from storage liquid in the stems of Populus euphratica.</title>
        <authorList>
            <person name="Chen C."/>
        </authorList>
    </citation>
    <scope>NUCLEOTIDE SEQUENCE [LARGE SCALE GENOMIC DNA]</scope>
    <source>
        <strain evidence="2 3">MC28</strain>
    </source>
</reference>
<dbReference type="RefSeq" id="WP_102655545.1">
    <property type="nucleotide sequence ID" value="NZ_PNRF01000047.1"/>
</dbReference>
<comment type="caution">
    <text evidence="2">The sequence shown here is derived from an EMBL/GenBank/DDBJ whole genome shotgun (WGS) entry which is preliminary data.</text>
</comment>
<evidence type="ECO:0008006" key="4">
    <source>
        <dbReference type="Google" id="ProtNLM"/>
    </source>
</evidence>
<organism evidence="2 3">
    <name type="scientific">Billgrantia endophytica</name>
    <dbReference type="NCBI Taxonomy" id="2033802"/>
    <lineage>
        <taxon>Bacteria</taxon>
        <taxon>Pseudomonadati</taxon>
        <taxon>Pseudomonadota</taxon>
        <taxon>Gammaproteobacteria</taxon>
        <taxon>Oceanospirillales</taxon>
        <taxon>Halomonadaceae</taxon>
        <taxon>Billgrantia</taxon>
    </lineage>
</organism>
<keyword evidence="1" id="KW-0472">Membrane</keyword>
<accession>A0A2N7TV76</accession>
<evidence type="ECO:0000313" key="2">
    <source>
        <dbReference type="EMBL" id="PMR72080.1"/>
    </source>
</evidence>
<dbReference type="OrthoDB" id="9798009at2"/>
<dbReference type="Proteomes" id="UP000235803">
    <property type="component" value="Unassembled WGS sequence"/>
</dbReference>
<proteinExistence type="predicted"/>
<gene>
    <name evidence="2" type="ORF">C1H69_22110</name>
</gene>
<dbReference type="AlphaFoldDB" id="A0A2N7TV76"/>
<keyword evidence="3" id="KW-1185">Reference proteome</keyword>
<feature type="transmembrane region" description="Helical" evidence="1">
    <location>
        <begin position="85"/>
        <end position="109"/>
    </location>
</feature>